<comment type="caution">
    <text evidence="3">The sequence shown here is derived from an EMBL/GenBank/DDBJ whole genome shotgun (WGS) entry which is preliminary data.</text>
</comment>
<feature type="compositionally biased region" description="Polar residues" evidence="2">
    <location>
        <begin position="400"/>
        <end position="421"/>
    </location>
</feature>
<dbReference type="InterPro" id="IPR003903">
    <property type="entry name" value="UIM_dom"/>
</dbReference>
<evidence type="ECO:0000256" key="2">
    <source>
        <dbReference type="SAM" id="MobiDB-lite"/>
    </source>
</evidence>
<feature type="compositionally biased region" description="Polar residues" evidence="2">
    <location>
        <begin position="311"/>
        <end position="328"/>
    </location>
</feature>
<feature type="compositionally biased region" description="Polar residues" evidence="2">
    <location>
        <begin position="564"/>
        <end position="597"/>
    </location>
</feature>
<organism evidence="3 4">
    <name type="scientific">Desmophyllum pertusum</name>
    <dbReference type="NCBI Taxonomy" id="174260"/>
    <lineage>
        <taxon>Eukaryota</taxon>
        <taxon>Metazoa</taxon>
        <taxon>Cnidaria</taxon>
        <taxon>Anthozoa</taxon>
        <taxon>Hexacorallia</taxon>
        <taxon>Scleractinia</taxon>
        <taxon>Caryophylliina</taxon>
        <taxon>Caryophylliidae</taxon>
        <taxon>Desmophyllum</taxon>
    </lineage>
</organism>
<feature type="compositionally biased region" description="Polar residues" evidence="2">
    <location>
        <begin position="12"/>
        <end position="24"/>
    </location>
</feature>
<dbReference type="OrthoDB" id="5988570at2759"/>
<feature type="region of interest" description="Disordered" evidence="2">
    <location>
        <begin position="117"/>
        <end position="139"/>
    </location>
</feature>
<feature type="region of interest" description="Disordered" evidence="2">
    <location>
        <begin position="399"/>
        <end position="440"/>
    </location>
</feature>
<feature type="compositionally biased region" description="Polar residues" evidence="2">
    <location>
        <begin position="206"/>
        <end position="228"/>
    </location>
</feature>
<feature type="compositionally biased region" description="Low complexity" evidence="2">
    <location>
        <begin position="431"/>
        <end position="440"/>
    </location>
</feature>
<name>A0A9X0A6W8_9CNID</name>
<dbReference type="EMBL" id="MU825400">
    <property type="protein sequence ID" value="KAJ7392679.1"/>
    <property type="molecule type" value="Genomic_DNA"/>
</dbReference>
<reference evidence="3" key="1">
    <citation type="submission" date="2023-01" db="EMBL/GenBank/DDBJ databases">
        <title>Genome assembly of the deep-sea coral Lophelia pertusa.</title>
        <authorList>
            <person name="Herrera S."/>
            <person name="Cordes E."/>
        </authorList>
    </citation>
    <scope>NUCLEOTIDE SEQUENCE</scope>
    <source>
        <strain evidence="3">USNM1676648</strain>
        <tissue evidence="3">Polyp</tissue>
    </source>
</reference>
<feature type="region of interest" description="Disordered" evidence="2">
    <location>
        <begin position="157"/>
        <end position="239"/>
    </location>
</feature>
<keyword evidence="4" id="KW-1185">Reference proteome</keyword>
<feature type="region of interest" description="Disordered" evidence="2">
    <location>
        <begin position="1"/>
        <end position="46"/>
    </location>
</feature>
<evidence type="ECO:0000313" key="4">
    <source>
        <dbReference type="Proteomes" id="UP001163046"/>
    </source>
</evidence>
<evidence type="ECO:0000313" key="3">
    <source>
        <dbReference type="EMBL" id="KAJ7392679.1"/>
    </source>
</evidence>
<feature type="compositionally biased region" description="Basic and acidic residues" evidence="2">
    <location>
        <begin position="194"/>
        <end position="205"/>
    </location>
</feature>
<dbReference type="AlphaFoldDB" id="A0A9X0A6W8"/>
<sequence length="693" mass="74557">MMQGHSRVRDSTLGSQKNTSQKQNGRGWFENQMQPPRFATEAAASRPTYGANIWQKRQEKQQFLAELQPSNQNDEDLQLQIALEMSKKQAEIDAQQREISMLEKEMEETLQIEKQFQLTTGEEETRGTPATVMGPDSFPPLGIPLRCELARSDVDEEWLIASDSEDEWQESSGDSNGDDYTFQADETSEQLQTNEHRDLDEEQHLSEGSASSGKDNMNAPTSDMQLPQHSRDLQASEDSCPYGKNCCLGKRCMYSHPPSIDNRKSQRSNSSSSQDLCDRSESDDRCHPACNLTEKRTSSVTSCEELPGASDLSQPLNSTRPSDNASISHFDESMTNQSLHSLQPEASVIQIRDSVDSCTTQESTSAGDSVTFGSLTSVGATGLSEGENQCNLASGKLENFDQSSRNDVANQESQASLGDRSSSSEEKPKRNNNTNELQINTNGHLKTLIGDQGKDGSTVLGGTSAAEDTWTVGSHAPVPNVYVIANAQFPFGLPAGSALKQSAAALTPLANLSAGATLQNYPQKSQHSSSFPVNYARQMPAALAANVIPQTLTTSPAVAIPQTLPATSQNSRRPASGDSMQTSAATQQSDTVVSSTGTTNSFPAVPGFPFLPFGNIFPFLNPANAASLMAAAAASGMPFPITPGPSNSVQNQQGGFTMNQTMMPPYLKTGLGGGVSPLSQYLPMQDQLNGLPE</sequence>
<proteinExistence type="predicted"/>
<feature type="region of interest" description="Disordered" evidence="2">
    <location>
        <begin position="563"/>
        <end position="597"/>
    </location>
</feature>
<feature type="coiled-coil region" evidence="1">
    <location>
        <begin position="85"/>
        <end position="112"/>
    </location>
</feature>
<feature type="region of interest" description="Disordered" evidence="2">
    <location>
        <begin position="257"/>
        <end position="328"/>
    </location>
</feature>
<dbReference type="PROSITE" id="PS50330">
    <property type="entry name" value="UIM"/>
    <property type="match status" value="1"/>
</dbReference>
<protein>
    <submittedName>
        <fullName evidence="3">Uncharacterized protein</fullName>
    </submittedName>
</protein>
<dbReference type="Proteomes" id="UP001163046">
    <property type="component" value="Unassembled WGS sequence"/>
</dbReference>
<feature type="compositionally biased region" description="Acidic residues" evidence="2">
    <location>
        <begin position="157"/>
        <end position="169"/>
    </location>
</feature>
<evidence type="ECO:0000256" key="1">
    <source>
        <dbReference type="SAM" id="Coils"/>
    </source>
</evidence>
<gene>
    <name evidence="3" type="ORF">OS493_010330</name>
</gene>
<feature type="compositionally biased region" description="Basic and acidic residues" evidence="2">
    <location>
        <begin position="276"/>
        <end position="297"/>
    </location>
</feature>
<keyword evidence="1" id="KW-0175">Coiled coil</keyword>
<accession>A0A9X0A6W8</accession>